<dbReference type="SUPFAM" id="SSF81345">
    <property type="entry name" value="ABC transporter involved in vitamin B12 uptake, BtuC"/>
    <property type="match status" value="1"/>
</dbReference>
<accession>A0A1G9MJK6</accession>
<feature type="transmembrane region" description="Helical" evidence="8">
    <location>
        <begin position="134"/>
        <end position="154"/>
    </location>
</feature>
<feature type="transmembrane region" description="Helical" evidence="8">
    <location>
        <begin position="250"/>
        <end position="276"/>
    </location>
</feature>
<comment type="subcellular location">
    <subcellularLocation>
        <location evidence="1">Cell membrane</location>
        <topology evidence="1">Multi-pass membrane protein</topology>
    </subcellularLocation>
</comment>
<evidence type="ECO:0000256" key="1">
    <source>
        <dbReference type="ARBA" id="ARBA00004651"/>
    </source>
</evidence>
<keyword evidence="4" id="KW-1003">Cell membrane</keyword>
<dbReference type="Gene3D" id="1.10.3470.10">
    <property type="entry name" value="ABC transporter involved in vitamin B12 uptake, BtuC"/>
    <property type="match status" value="1"/>
</dbReference>
<dbReference type="Pfam" id="PF01032">
    <property type="entry name" value="FecCD"/>
    <property type="match status" value="1"/>
</dbReference>
<sequence length="350" mass="35203">MTTGTTAPEAGAAGIGDRADRRRRRLLGLAAAAAALAVLVVLSLVFGSKPLPLGEVIEALGRDNGDPRVIVVEQRIPRTVLAIVVGLALAVAGALMQGLTRNPLADPGLLGVSAGAALGVVLAVRAVPAAGDLLQVWAAFLGAVATACAVFLIGSMGGRGRSPVTLVLGGVAIGAVLQGIASTVVLLNQSAFLTMRSWQAGSVADLGWPAVATIAPFVGGGLVLAAYAARGLNATALGEDLATALGGNQWLTRIAVVGAVTLLCGSATAAVGVVWFLGMMVPHIARWITGPDQRWILAYSLLLGPALMVAADVVGRVVVIPDEIPAGVVTAVIGAPVLIFMVRRKKASGL</sequence>
<dbReference type="EMBL" id="FNGF01000009">
    <property type="protein sequence ID" value="SDL74181.1"/>
    <property type="molecule type" value="Genomic_DNA"/>
</dbReference>
<proteinExistence type="inferred from homology"/>
<feature type="transmembrane region" description="Helical" evidence="8">
    <location>
        <begin position="296"/>
        <end position="319"/>
    </location>
</feature>
<evidence type="ECO:0000256" key="7">
    <source>
        <dbReference type="ARBA" id="ARBA00023136"/>
    </source>
</evidence>
<dbReference type="GO" id="GO:0022857">
    <property type="term" value="F:transmembrane transporter activity"/>
    <property type="evidence" value="ECO:0007669"/>
    <property type="project" value="InterPro"/>
</dbReference>
<feature type="transmembrane region" description="Helical" evidence="8">
    <location>
        <begin position="166"/>
        <end position="187"/>
    </location>
</feature>
<feature type="transmembrane region" description="Helical" evidence="8">
    <location>
        <begin position="108"/>
        <end position="128"/>
    </location>
</feature>
<feature type="transmembrane region" description="Helical" evidence="8">
    <location>
        <begin position="326"/>
        <end position="343"/>
    </location>
</feature>
<evidence type="ECO:0000256" key="5">
    <source>
        <dbReference type="ARBA" id="ARBA00022692"/>
    </source>
</evidence>
<evidence type="ECO:0000256" key="4">
    <source>
        <dbReference type="ARBA" id="ARBA00022475"/>
    </source>
</evidence>
<keyword evidence="3" id="KW-0813">Transport</keyword>
<name>A0A1G9MJK6_9ACTN</name>
<dbReference type="PANTHER" id="PTHR30472">
    <property type="entry name" value="FERRIC ENTEROBACTIN TRANSPORT SYSTEM PERMEASE PROTEIN"/>
    <property type="match status" value="1"/>
</dbReference>
<dbReference type="InterPro" id="IPR037294">
    <property type="entry name" value="ABC_BtuC-like"/>
</dbReference>
<feature type="transmembrane region" description="Helical" evidence="8">
    <location>
        <begin position="207"/>
        <end position="229"/>
    </location>
</feature>
<protein>
    <submittedName>
        <fullName evidence="9">Iron complex transport system permease protein</fullName>
    </submittedName>
</protein>
<feature type="transmembrane region" description="Helical" evidence="8">
    <location>
        <begin position="76"/>
        <end position="96"/>
    </location>
</feature>
<evidence type="ECO:0000313" key="9">
    <source>
        <dbReference type="EMBL" id="SDL74181.1"/>
    </source>
</evidence>
<dbReference type="STRING" id="380244.SAMN05216298_5005"/>
<keyword evidence="7 8" id="KW-0472">Membrane</keyword>
<comment type="similarity">
    <text evidence="2">Belongs to the binding-protein-dependent transport system permease family. FecCD subfamily.</text>
</comment>
<organism evidence="9 10">
    <name type="scientific">Glycomyces sambucus</name>
    <dbReference type="NCBI Taxonomy" id="380244"/>
    <lineage>
        <taxon>Bacteria</taxon>
        <taxon>Bacillati</taxon>
        <taxon>Actinomycetota</taxon>
        <taxon>Actinomycetes</taxon>
        <taxon>Glycomycetales</taxon>
        <taxon>Glycomycetaceae</taxon>
        <taxon>Glycomyces</taxon>
    </lineage>
</organism>
<dbReference type="OrthoDB" id="9782305at2"/>
<keyword evidence="10" id="KW-1185">Reference proteome</keyword>
<keyword evidence="5 8" id="KW-0812">Transmembrane</keyword>
<dbReference type="InterPro" id="IPR000522">
    <property type="entry name" value="ABC_transptr_permease_BtuC"/>
</dbReference>
<dbReference type="GO" id="GO:0033214">
    <property type="term" value="P:siderophore-iron import into cell"/>
    <property type="evidence" value="ECO:0007669"/>
    <property type="project" value="TreeGrafter"/>
</dbReference>
<dbReference type="RefSeq" id="WP_091054180.1">
    <property type="nucleotide sequence ID" value="NZ_FNGF01000009.1"/>
</dbReference>
<evidence type="ECO:0000256" key="2">
    <source>
        <dbReference type="ARBA" id="ARBA00007935"/>
    </source>
</evidence>
<evidence type="ECO:0000256" key="3">
    <source>
        <dbReference type="ARBA" id="ARBA00022448"/>
    </source>
</evidence>
<evidence type="ECO:0000313" key="10">
    <source>
        <dbReference type="Proteomes" id="UP000198662"/>
    </source>
</evidence>
<feature type="transmembrane region" description="Helical" evidence="8">
    <location>
        <begin position="26"/>
        <end position="46"/>
    </location>
</feature>
<gene>
    <name evidence="9" type="ORF">SAMN05216298_5005</name>
</gene>
<dbReference type="AlphaFoldDB" id="A0A1G9MJK6"/>
<dbReference type="GO" id="GO:0005886">
    <property type="term" value="C:plasma membrane"/>
    <property type="evidence" value="ECO:0007669"/>
    <property type="project" value="UniProtKB-SubCell"/>
</dbReference>
<keyword evidence="6 8" id="KW-1133">Transmembrane helix</keyword>
<dbReference type="FunFam" id="1.10.3470.10:FF:000001">
    <property type="entry name" value="Vitamin B12 ABC transporter permease BtuC"/>
    <property type="match status" value="1"/>
</dbReference>
<reference evidence="10" key="1">
    <citation type="submission" date="2016-10" db="EMBL/GenBank/DDBJ databases">
        <authorList>
            <person name="Varghese N."/>
            <person name="Submissions S."/>
        </authorList>
    </citation>
    <scope>NUCLEOTIDE SEQUENCE [LARGE SCALE GENOMIC DNA]</scope>
    <source>
        <strain evidence="10">CGMCC 4.3147</strain>
    </source>
</reference>
<evidence type="ECO:0000256" key="8">
    <source>
        <dbReference type="SAM" id="Phobius"/>
    </source>
</evidence>
<dbReference type="PANTHER" id="PTHR30472:SF1">
    <property type="entry name" value="FE(3+) DICITRATE TRANSPORT SYSTEM PERMEASE PROTEIN FECC-RELATED"/>
    <property type="match status" value="1"/>
</dbReference>
<evidence type="ECO:0000256" key="6">
    <source>
        <dbReference type="ARBA" id="ARBA00022989"/>
    </source>
</evidence>
<dbReference type="Proteomes" id="UP000198662">
    <property type="component" value="Unassembled WGS sequence"/>
</dbReference>
<dbReference type="CDD" id="cd06550">
    <property type="entry name" value="TM_ABC_iron-siderophores_like"/>
    <property type="match status" value="1"/>
</dbReference>